<gene>
    <name evidence="1" type="ORF">COMA1_20081</name>
</gene>
<proteinExistence type="predicted"/>
<evidence type="ECO:0000313" key="2">
    <source>
        <dbReference type="Proteomes" id="UP000199032"/>
    </source>
</evidence>
<evidence type="ECO:0000313" key="1">
    <source>
        <dbReference type="EMBL" id="CUS35012.1"/>
    </source>
</evidence>
<reference evidence="1 2" key="1">
    <citation type="submission" date="2015-10" db="EMBL/GenBank/DDBJ databases">
        <authorList>
            <person name="Gilbert D.G."/>
        </authorList>
    </citation>
    <scope>NUCLEOTIDE SEQUENCE [LARGE SCALE GENOMIC DNA]</scope>
    <source>
        <strain evidence="1">COMA1</strain>
    </source>
</reference>
<dbReference type="Proteomes" id="UP000199032">
    <property type="component" value="Unassembled WGS sequence"/>
</dbReference>
<sequence length="53" mass="5778">MQGSIVRGSTLDVNAPRLAESDATYFVSRPMPADYGTPVATYHLEFVTDITTD</sequence>
<dbReference type="AlphaFoldDB" id="A0A0S4LG87"/>
<dbReference type="EMBL" id="CZQA01000008">
    <property type="protein sequence ID" value="CUS35012.1"/>
    <property type="molecule type" value="Genomic_DNA"/>
</dbReference>
<keyword evidence="2" id="KW-1185">Reference proteome</keyword>
<accession>A0A0S4LG87</accession>
<dbReference type="STRING" id="1742972.COMA1_20081"/>
<name>A0A0S4LG87_9BACT</name>
<organism evidence="1 2">
    <name type="scientific">Candidatus Nitrospira nitrosa</name>
    <dbReference type="NCBI Taxonomy" id="1742972"/>
    <lineage>
        <taxon>Bacteria</taxon>
        <taxon>Pseudomonadati</taxon>
        <taxon>Nitrospirota</taxon>
        <taxon>Nitrospiria</taxon>
        <taxon>Nitrospirales</taxon>
        <taxon>Nitrospiraceae</taxon>
        <taxon>Nitrospira</taxon>
    </lineage>
</organism>
<protein>
    <submittedName>
        <fullName evidence="1">Uncharacterized protein</fullName>
    </submittedName>
</protein>